<dbReference type="EMBL" id="KU341117">
    <property type="protein sequence ID" value="ANV27850.1"/>
    <property type="molecule type" value="Genomic_DNA"/>
</dbReference>
<name>A0A7R5XYK9_9ROSI</name>
<gene>
    <name evidence="1" type="primary">Salsu_cp001</name>
</gene>
<sequence length="79" mass="9340">MLCQIRIEKRNLSFLIGILGRTFFIKSRLLITFYSNIERKGQYTGWVEKVVILGPTHDPKLRDIKEYTSLGLIRDLRQE</sequence>
<reference evidence="1" key="1">
    <citation type="submission" date="2015-12" db="EMBL/GenBank/DDBJ databases">
        <authorList>
            <person name="Sun C."/>
        </authorList>
    </citation>
    <scope>NUCLEOTIDE SEQUENCE</scope>
</reference>
<evidence type="ECO:0000313" key="1">
    <source>
        <dbReference type="EMBL" id="ANV27850.1"/>
    </source>
</evidence>
<protein>
    <submittedName>
        <fullName evidence="1">Uncharacterized protein</fullName>
    </submittedName>
</protein>
<organism evidence="1">
    <name type="scientific">Salix suchowensis</name>
    <dbReference type="NCBI Taxonomy" id="1278906"/>
    <lineage>
        <taxon>Eukaryota</taxon>
        <taxon>Viridiplantae</taxon>
        <taxon>Streptophyta</taxon>
        <taxon>Embryophyta</taxon>
        <taxon>Tracheophyta</taxon>
        <taxon>Spermatophyta</taxon>
        <taxon>Magnoliopsida</taxon>
        <taxon>eudicotyledons</taxon>
        <taxon>Gunneridae</taxon>
        <taxon>Pentapetalae</taxon>
        <taxon>rosids</taxon>
        <taxon>fabids</taxon>
        <taxon>Malpighiales</taxon>
        <taxon>Salicaceae</taxon>
        <taxon>Saliceae</taxon>
        <taxon>Salix</taxon>
    </lineage>
</organism>
<keyword evidence="1" id="KW-0150">Chloroplast</keyword>
<keyword evidence="1" id="KW-0934">Plastid</keyword>
<proteinExistence type="predicted"/>
<dbReference type="AlphaFoldDB" id="A0A7R5XYK9"/>
<accession>A0A7R5XYK9</accession>
<geneLocation type="chloroplast" evidence="1"/>